<evidence type="ECO:0000256" key="1">
    <source>
        <dbReference type="ARBA" id="ARBA00006422"/>
    </source>
</evidence>
<sequence>MNYRQGVFTLAKCEQLAETTYSFVITCHEIASLAKAGQFAHLRVPGFSLRRPISICEVLPQEGAIRVVFDIRGEGTKALATLKSGDSIDIMAPLGNGFSLLEPDKKAIVIGGGIGVPPLLEIAKHYGENSRAVLGFRSKTAVILQNDFASAGCGVHLCTDDGSMGRKGFVTAILKEQLDAEKPDILYACGPRPMLKAVAALAKEYGVRCQLSLEERMACGVGACLGCACKTRKDGKETYSHVCKNGPVFEAEEVVFDE</sequence>
<dbReference type="InterPro" id="IPR012165">
    <property type="entry name" value="Cyt_c3_hydrogenase_gsu"/>
</dbReference>
<dbReference type="PANTHER" id="PTHR43513:SF3">
    <property type="entry name" value="DIHYDROOROTATE DEHYDROGENASE B (NAD(+)), ELECTRON TRANSFER SUBUNIT-RELATED"/>
    <property type="match status" value="1"/>
</dbReference>
<evidence type="ECO:0000313" key="15">
    <source>
        <dbReference type="EMBL" id="SDN96815.1"/>
    </source>
</evidence>
<feature type="binding site" evidence="11 12">
    <location>
        <begin position="51"/>
        <end position="54"/>
    </location>
    <ligand>
        <name>FAD</name>
        <dbReference type="ChEBI" id="CHEBI:57692"/>
    </ligand>
</feature>
<dbReference type="SUPFAM" id="SSF52343">
    <property type="entry name" value="Ferredoxin reductase-like, C-terminal NADP-linked domain"/>
    <property type="match status" value="1"/>
</dbReference>
<proteinExistence type="inferred from homology"/>
<dbReference type="GO" id="GO:0050660">
    <property type="term" value="F:flavin adenine dinucleotide binding"/>
    <property type="evidence" value="ECO:0007669"/>
    <property type="project" value="InterPro"/>
</dbReference>
<dbReference type="InterPro" id="IPR019480">
    <property type="entry name" value="Dihydroorotate_DH_Fe-S-bd"/>
</dbReference>
<keyword evidence="9 11" id="KW-0408">Iron</keyword>
<keyword evidence="5 11" id="KW-0479">Metal-binding</keyword>
<name>A0A1H0FQA2_9FIRM</name>
<dbReference type="GO" id="GO:0016491">
    <property type="term" value="F:oxidoreductase activity"/>
    <property type="evidence" value="ECO:0007669"/>
    <property type="project" value="InterPro"/>
</dbReference>
<keyword evidence="10 11" id="KW-0411">Iron-sulfur</keyword>
<feature type="binding site" evidence="11 13">
    <location>
        <position position="243"/>
    </location>
    <ligand>
        <name>[2Fe-2S] cluster</name>
        <dbReference type="ChEBI" id="CHEBI:190135"/>
    </ligand>
</feature>
<dbReference type="STRING" id="258515.SAMN05192585_14216"/>
<comment type="pathway">
    <text evidence="11">Pyrimidine metabolism; UMP biosynthesis via de novo pathway; orotate from (S)-dihydroorotate (NAD(+) route): step 1/1.</text>
</comment>
<comment type="caution">
    <text evidence="11">Lacks conserved residue(s) required for the propagation of feature annotation.</text>
</comment>
<evidence type="ECO:0000256" key="13">
    <source>
        <dbReference type="PIRSR" id="PIRSR006816-2"/>
    </source>
</evidence>
<dbReference type="InterPro" id="IPR017938">
    <property type="entry name" value="Riboflavin_synthase-like_b-brl"/>
</dbReference>
<keyword evidence="4 11" id="KW-0001">2Fe-2S</keyword>
<dbReference type="GO" id="GO:0051537">
    <property type="term" value="F:2 iron, 2 sulfur cluster binding"/>
    <property type="evidence" value="ECO:0007669"/>
    <property type="project" value="UniProtKB-KW"/>
</dbReference>
<organism evidence="15 16">
    <name type="scientific">Acetanaerobacterium elongatum</name>
    <dbReference type="NCBI Taxonomy" id="258515"/>
    <lineage>
        <taxon>Bacteria</taxon>
        <taxon>Bacillati</taxon>
        <taxon>Bacillota</taxon>
        <taxon>Clostridia</taxon>
        <taxon>Eubacteriales</taxon>
        <taxon>Oscillospiraceae</taxon>
        <taxon>Acetanaerobacterium</taxon>
    </lineage>
</organism>
<feature type="domain" description="FAD-binding FR-type" evidence="14">
    <location>
        <begin position="3"/>
        <end position="100"/>
    </location>
</feature>
<dbReference type="Proteomes" id="UP000199182">
    <property type="component" value="Unassembled WGS sequence"/>
</dbReference>
<keyword evidence="3 11" id="KW-0285">Flavoprotein</keyword>
<dbReference type="Gene3D" id="3.40.50.80">
    <property type="entry name" value="Nucleotide-binding domain of ferredoxin-NADP reductase (FNR) module"/>
    <property type="match status" value="1"/>
</dbReference>
<comment type="subunit">
    <text evidence="11">Heterotetramer of 2 PyrK and 2 PyrD type B subunits.</text>
</comment>
<dbReference type="GO" id="GO:0046872">
    <property type="term" value="F:metal ion binding"/>
    <property type="evidence" value="ECO:0007669"/>
    <property type="project" value="UniProtKB-KW"/>
</dbReference>
<evidence type="ECO:0000256" key="10">
    <source>
        <dbReference type="ARBA" id="ARBA00023014"/>
    </source>
</evidence>
<dbReference type="InterPro" id="IPR037117">
    <property type="entry name" value="Dihydroorotate_DH_ele_sf"/>
</dbReference>
<dbReference type="InterPro" id="IPR050353">
    <property type="entry name" value="PyrK_electron_transfer"/>
</dbReference>
<dbReference type="CDD" id="cd06218">
    <property type="entry name" value="DHOD_e_trans"/>
    <property type="match status" value="1"/>
</dbReference>
<evidence type="ECO:0000256" key="8">
    <source>
        <dbReference type="ARBA" id="ARBA00022982"/>
    </source>
</evidence>
<dbReference type="AlphaFoldDB" id="A0A1H0FQA2"/>
<evidence type="ECO:0000256" key="12">
    <source>
        <dbReference type="PIRSR" id="PIRSR006816-1"/>
    </source>
</evidence>
<dbReference type="EMBL" id="FNID01000042">
    <property type="protein sequence ID" value="SDN96815.1"/>
    <property type="molecule type" value="Genomic_DNA"/>
</dbReference>
<dbReference type="PROSITE" id="PS51384">
    <property type="entry name" value="FAD_FR"/>
    <property type="match status" value="1"/>
</dbReference>
<dbReference type="HAMAP" id="MF_01211">
    <property type="entry name" value="DHODB_Fe_S_bind"/>
    <property type="match status" value="1"/>
</dbReference>
<protein>
    <recommendedName>
        <fullName evidence="11">Dihydroorotate dehydrogenase B (NAD(+)), electron transfer subunit</fullName>
    </recommendedName>
    <alternativeName>
        <fullName evidence="11">Dihydroorotate oxidase B, electron transfer subunit</fullName>
    </alternativeName>
</protein>
<accession>A0A1H0FQA2</accession>
<evidence type="ECO:0000256" key="4">
    <source>
        <dbReference type="ARBA" id="ARBA00022714"/>
    </source>
</evidence>
<evidence type="ECO:0000259" key="14">
    <source>
        <dbReference type="PROSITE" id="PS51384"/>
    </source>
</evidence>
<dbReference type="Gene3D" id="2.40.30.10">
    <property type="entry name" value="Translation factors"/>
    <property type="match status" value="1"/>
</dbReference>
<comment type="cofactor">
    <cofactor evidence="11 12">
        <name>FAD</name>
        <dbReference type="ChEBI" id="CHEBI:57692"/>
    </cofactor>
    <text evidence="11 12">Binds 1 FAD per subunit.</text>
</comment>
<keyword evidence="2 11" id="KW-0813">Transport</keyword>
<evidence type="ECO:0000256" key="11">
    <source>
        <dbReference type="HAMAP-Rule" id="MF_01211"/>
    </source>
</evidence>
<keyword evidence="16" id="KW-1185">Reference proteome</keyword>
<feature type="binding site" evidence="11 12">
    <location>
        <begin position="75"/>
        <end position="76"/>
    </location>
    <ligand>
        <name>FAD</name>
        <dbReference type="ChEBI" id="CHEBI:57692"/>
    </ligand>
</feature>
<keyword evidence="7 11" id="KW-0665">Pyrimidine biosynthesis</keyword>
<evidence type="ECO:0000256" key="2">
    <source>
        <dbReference type="ARBA" id="ARBA00022448"/>
    </source>
</evidence>
<dbReference type="GO" id="GO:0044205">
    <property type="term" value="P:'de novo' UMP biosynthetic process"/>
    <property type="evidence" value="ECO:0007669"/>
    <property type="project" value="UniProtKB-UniRule"/>
</dbReference>
<evidence type="ECO:0000313" key="16">
    <source>
        <dbReference type="Proteomes" id="UP000199182"/>
    </source>
</evidence>
<feature type="binding site" evidence="11 13">
    <location>
        <position position="224"/>
    </location>
    <ligand>
        <name>[2Fe-2S] cluster</name>
        <dbReference type="ChEBI" id="CHEBI:190135"/>
    </ligand>
</feature>
<gene>
    <name evidence="11" type="primary">pyrK</name>
    <name evidence="15" type="ORF">SAMN05192585_14216</name>
</gene>
<dbReference type="GO" id="GO:0009055">
    <property type="term" value="F:electron transfer activity"/>
    <property type="evidence" value="ECO:0007669"/>
    <property type="project" value="UniProtKB-UniRule"/>
</dbReference>
<dbReference type="InterPro" id="IPR023455">
    <property type="entry name" value="Dihydroorotate_DHASE_ETsu"/>
</dbReference>
<dbReference type="PIRSF" id="PIRSF006816">
    <property type="entry name" value="Cyc3_hyd_g"/>
    <property type="match status" value="1"/>
</dbReference>
<evidence type="ECO:0000256" key="5">
    <source>
        <dbReference type="ARBA" id="ARBA00022723"/>
    </source>
</evidence>
<comment type="cofactor">
    <cofactor evidence="11">
        <name>[2Fe-2S] cluster</name>
        <dbReference type="ChEBI" id="CHEBI:190135"/>
    </cofactor>
    <text evidence="11">Binds 1 [2Fe-2S] cluster per subunit.</text>
</comment>
<dbReference type="SUPFAM" id="SSF63380">
    <property type="entry name" value="Riboflavin synthase domain-like"/>
    <property type="match status" value="1"/>
</dbReference>
<feature type="binding site" evidence="11 13">
    <location>
        <position position="219"/>
    </location>
    <ligand>
        <name>[2Fe-2S] cluster</name>
        <dbReference type="ChEBI" id="CHEBI:190135"/>
    </ligand>
</feature>
<keyword evidence="6 11" id="KW-0274">FAD</keyword>
<dbReference type="OrthoDB" id="9789468at2"/>
<dbReference type="UniPathway" id="UPA00070">
    <property type="reaction ID" value="UER00945"/>
</dbReference>
<evidence type="ECO:0000256" key="6">
    <source>
        <dbReference type="ARBA" id="ARBA00022827"/>
    </source>
</evidence>
<evidence type="ECO:0000256" key="7">
    <source>
        <dbReference type="ARBA" id="ARBA00022975"/>
    </source>
</evidence>
<comment type="function">
    <text evidence="11">Responsible for channeling the electrons from the oxidation of dihydroorotate from the FMN redox center in the PyrD type B subunit to the ultimate electron acceptor NAD(+).</text>
</comment>
<dbReference type="Gene3D" id="2.10.240.10">
    <property type="entry name" value="Dihydroorotate dehydrogenase, electron transfer subunit"/>
    <property type="match status" value="1"/>
</dbReference>
<comment type="similarity">
    <text evidence="1 11">Belongs to the PyrK family.</text>
</comment>
<comment type="cofactor">
    <cofactor evidence="13">
        <name>[2Fe-2S] cluster</name>
        <dbReference type="ChEBI" id="CHEBI:190135"/>
    </cofactor>
    <text evidence="13">Binds 1 [2Fe-2S] cluster per subunit.</text>
</comment>
<dbReference type="InterPro" id="IPR017927">
    <property type="entry name" value="FAD-bd_FR_type"/>
</dbReference>
<reference evidence="15 16" key="1">
    <citation type="submission" date="2016-10" db="EMBL/GenBank/DDBJ databases">
        <authorList>
            <person name="de Groot N.N."/>
        </authorList>
    </citation>
    <scope>NUCLEOTIDE SEQUENCE [LARGE SCALE GENOMIC DNA]</scope>
    <source>
        <strain evidence="15 16">CGMCC 1.5012</strain>
    </source>
</reference>
<dbReference type="PANTHER" id="PTHR43513">
    <property type="entry name" value="DIHYDROOROTATE DEHYDROGENASE B (NAD(+)), ELECTRON TRANSFER SUBUNIT"/>
    <property type="match status" value="1"/>
</dbReference>
<dbReference type="InterPro" id="IPR039261">
    <property type="entry name" value="FNR_nucleotide-bd"/>
</dbReference>
<dbReference type="RefSeq" id="WP_092642977.1">
    <property type="nucleotide sequence ID" value="NZ_FNID01000042.1"/>
</dbReference>
<keyword evidence="8 11" id="KW-0249">Electron transport</keyword>
<evidence type="ECO:0000256" key="3">
    <source>
        <dbReference type="ARBA" id="ARBA00022630"/>
    </source>
</evidence>
<evidence type="ECO:0000256" key="9">
    <source>
        <dbReference type="ARBA" id="ARBA00023004"/>
    </source>
</evidence>
<dbReference type="Pfam" id="PF10418">
    <property type="entry name" value="DHODB_Fe-S_bind"/>
    <property type="match status" value="1"/>
</dbReference>
<feature type="binding site" evidence="11 13">
    <location>
        <position position="227"/>
    </location>
    <ligand>
        <name>[2Fe-2S] cluster</name>
        <dbReference type="ChEBI" id="CHEBI:190135"/>
    </ligand>
</feature>